<dbReference type="EMBL" id="FOTR01000001">
    <property type="protein sequence ID" value="SFL45313.1"/>
    <property type="molecule type" value="Genomic_DNA"/>
</dbReference>
<gene>
    <name evidence="1" type="ORF">SAMN04487943_101628</name>
</gene>
<protein>
    <recommendedName>
        <fullName evidence="3">Lipoprotein</fullName>
    </recommendedName>
</protein>
<evidence type="ECO:0008006" key="3">
    <source>
        <dbReference type="Google" id="ProtNLM"/>
    </source>
</evidence>
<dbReference type="STRING" id="334253.SAMN04487943_101628"/>
<organism evidence="1 2">
    <name type="scientific">Gracilibacillus orientalis</name>
    <dbReference type="NCBI Taxonomy" id="334253"/>
    <lineage>
        <taxon>Bacteria</taxon>
        <taxon>Bacillati</taxon>
        <taxon>Bacillota</taxon>
        <taxon>Bacilli</taxon>
        <taxon>Bacillales</taxon>
        <taxon>Bacillaceae</taxon>
        <taxon>Gracilibacillus</taxon>
    </lineage>
</organism>
<evidence type="ECO:0000313" key="2">
    <source>
        <dbReference type="Proteomes" id="UP000198565"/>
    </source>
</evidence>
<keyword evidence="2" id="KW-1185">Reference proteome</keyword>
<proteinExistence type="predicted"/>
<accession>A0A1I4HU63</accession>
<name>A0A1I4HU63_9BACI</name>
<dbReference type="RefSeq" id="WP_139220237.1">
    <property type="nucleotide sequence ID" value="NZ_FOTR01000001.1"/>
</dbReference>
<evidence type="ECO:0000313" key="1">
    <source>
        <dbReference type="EMBL" id="SFL45313.1"/>
    </source>
</evidence>
<dbReference type="PROSITE" id="PS51257">
    <property type="entry name" value="PROKAR_LIPOPROTEIN"/>
    <property type="match status" value="1"/>
</dbReference>
<dbReference type="AlphaFoldDB" id="A0A1I4HU63"/>
<reference evidence="2" key="1">
    <citation type="submission" date="2016-10" db="EMBL/GenBank/DDBJ databases">
        <authorList>
            <person name="Varghese N."/>
            <person name="Submissions S."/>
        </authorList>
    </citation>
    <scope>NUCLEOTIDE SEQUENCE [LARGE SCALE GENOMIC DNA]</scope>
    <source>
        <strain evidence="2">CGMCC 1.4250</strain>
    </source>
</reference>
<dbReference type="OrthoDB" id="2919475at2"/>
<dbReference type="Proteomes" id="UP000198565">
    <property type="component" value="Unassembled WGS sequence"/>
</dbReference>
<sequence length="122" mass="14128">MIIVRKILFSFFILGCLLLFGCSEEDEFARNYTHLMPSENSDYSIYSVGYKINPEELTNQGINTDNYKIIYESSLEGADNTYPKLELKEEPAFVVFDKNGLVLKSYNFESLIKHLKEFDSDN</sequence>